<dbReference type="EMBL" id="AWXU01000020">
    <property type="protein sequence ID" value="KFN50301.1"/>
    <property type="molecule type" value="Genomic_DNA"/>
</dbReference>
<feature type="signal peptide" evidence="1">
    <location>
        <begin position="1"/>
        <end position="22"/>
    </location>
</feature>
<evidence type="ECO:0000313" key="2">
    <source>
        <dbReference type="EMBL" id="KFN50301.1"/>
    </source>
</evidence>
<dbReference type="AlphaFoldDB" id="A0A091BEY0"/>
<dbReference type="PROSITE" id="PS51257">
    <property type="entry name" value="PROKAR_LIPOPROTEIN"/>
    <property type="match status" value="1"/>
</dbReference>
<protein>
    <recommendedName>
        <fullName evidence="4">Lipoprotein</fullName>
    </recommendedName>
</protein>
<sequence length="70" mass="7124">MNTASKLVVATAVIALAGCASSGGTAMVSPTTTSKVDSAYVAAVEHAANKAPVRVRVIWVNPPERQNSAE</sequence>
<accession>A0A091BEY0</accession>
<dbReference type="RefSeq" id="WP_026817819.1">
    <property type="nucleotide sequence ID" value="NZ_AWXU01000020.1"/>
</dbReference>
<comment type="caution">
    <text evidence="2">The sequence shown here is derived from an EMBL/GenBank/DDBJ whole genome shotgun (WGS) entry which is preliminary data.</text>
</comment>
<organism evidence="2 3">
    <name type="scientific">Arenimonas composti TR7-09 = DSM 18010</name>
    <dbReference type="NCBI Taxonomy" id="1121013"/>
    <lineage>
        <taxon>Bacteria</taxon>
        <taxon>Pseudomonadati</taxon>
        <taxon>Pseudomonadota</taxon>
        <taxon>Gammaproteobacteria</taxon>
        <taxon>Lysobacterales</taxon>
        <taxon>Lysobacteraceae</taxon>
        <taxon>Arenimonas</taxon>
    </lineage>
</organism>
<keyword evidence="1" id="KW-0732">Signal</keyword>
<reference evidence="2 3" key="1">
    <citation type="submission" date="2013-09" db="EMBL/GenBank/DDBJ databases">
        <title>Genome sequencing of Arenimonas composti.</title>
        <authorList>
            <person name="Chen F."/>
            <person name="Wang G."/>
        </authorList>
    </citation>
    <scope>NUCLEOTIDE SEQUENCE [LARGE SCALE GENOMIC DNA]</scope>
    <source>
        <strain evidence="2 3">TR7-09</strain>
    </source>
</reference>
<evidence type="ECO:0000256" key="1">
    <source>
        <dbReference type="SAM" id="SignalP"/>
    </source>
</evidence>
<evidence type="ECO:0008006" key="4">
    <source>
        <dbReference type="Google" id="ProtNLM"/>
    </source>
</evidence>
<name>A0A091BEY0_9GAMM</name>
<feature type="chain" id="PRO_5001871127" description="Lipoprotein" evidence="1">
    <location>
        <begin position="23"/>
        <end position="70"/>
    </location>
</feature>
<keyword evidence="3" id="KW-1185">Reference proteome</keyword>
<proteinExistence type="predicted"/>
<evidence type="ECO:0000313" key="3">
    <source>
        <dbReference type="Proteomes" id="UP000029391"/>
    </source>
</evidence>
<gene>
    <name evidence="2" type="ORF">P873_06395</name>
</gene>
<dbReference type="STRING" id="1121013.GCA_000426365_01986"/>
<dbReference type="Proteomes" id="UP000029391">
    <property type="component" value="Unassembled WGS sequence"/>
</dbReference>